<dbReference type="Proteomes" id="UP000063953">
    <property type="component" value="Chromosome"/>
</dbReference>
<dbReference type="PATRIC" id="fig|1697052.3.peg.1047"/>
<dbReference type="GO" id="GO:0051087">
    <property type="term" value="F:protein-folding chaperone binding"/>
    <property type="evidence" value="ECO:0007669"/>
    <property type="project" value="InterPro"/>
</dbReference>
<dbReference type="PANTHER" id="PTHR14021">
    <property type="entry name" value="IRON-SULFUR CLUSTER CO-CHAPERONE PROTEIN HSCB"/>
    <property type="match status" value="1"/>
</dbReference>
<dbReference type="STRING" id="1697053.AKN87_11720"/>
<dbReference type="GO" id="GO:0051259">
    <property type="term" value="P:protein complex oligomerization"/>
    <property type="evidence" value="ECO:0007669"/>
    <property type="project" value="InterPro"/>
</dbReference>
<dbReference type="InterPro" id="IPR036869">
    <property type="entry name" value="J_dom_sf"/>
</dbReference>
<dbReference type="EMBL" id="JACANB010000001">
    <property type="protein sequence ID" value="MDM1695332.1"/>
    <property type="molecule type" value="Genomic_DNA"/>
</dbReference>
<dbReference type="GO" id="GO:0006457">
    <property type="term" value="P:protein folding"/>
    <property type="evidence" value="ECO:0007669"/>
    <property type="project" value="UniProtKB-UniRule"/>
</dbReference>
<keyword evidence="8" id="KW-1185">Reference proteome</keyword>
<dbReference type="CDD" id="cd06257">
    <property type="entry name" value="DnaJ"/>
    <property type="match status" value="1"/>
</dbReference>
<protein>
    <recommendedName>
        <fullName evidence="4">Co-chaperone protein HscB homolog</fullName>
    </recommendedName>
</protein>
<dbReference type="Pfam" id="PF07743">
    <property type="entry name" value="HSCB_C"/>
    <property type="match status" value="1"/>
</dbReference>
<dbReference type="GeneID" id="93984940"/>
<dbReference type="Gene3D" id="1.20.1280.20">
    <property type="entry name" value="HscB, C-terminal domain"/>
    <property type="match status" value="1"/>
</dbReference>
<comment type="function">
    <text evidence="3 4">Co-chaperone involved in the maturation of iron-sulfur cluster-containing proteins. Seems to help targeting proteins to be folded toward HscA.</text>
</comment>
<dbReference type="GO" id="GO:0044571">
    <property type="term" value="P:[2Fe-2S] cluster assembly"/>
    <property type="evidence" value="ECO:0007669"/>
    <property type="project" value="InterPro"/>
</dbReference>
<dbReference type="Pfam" id="PF00226">
    <property type="entry name" value="DnaJ"/>
    <property type="match status" value="1"/>
</dbReference>
<dbReference type="AlphaFoldDB" id="A0A0K1XFZ7"/>
<dbReference type="KEGG" id="pbb:AKN87_11720"/>
<evidence type="ECO:0000313" key="6">
    <source>
        <dbReference type="EMBL" id="AKX60088.1"/>
    </source>
</evidence>
<evidence type="ECO:0000256" key="3">
    <source>
        <dbReference type="ARBA" id="ARBA00025596"/>
    </source>
</evidence>
<dbReference type="Proteomes" id="UP001173465">
    <property type="component" value="Unassembled WGS sequence"/>
</dbReference>
<dbReference type="GO" id="GO:1990230">
    <property type="term" value="C:iron-sulfur cluster transfer complex"/>
    <property type="evidence" value="ECO:0007669"/>
    <property type="project" value="TreeGrafter"/>
</dbReference>
<evidence type="ECO:0000259" key="5">
    <source>
        <dbReference type="PROSITE" id="PS50076"/>
    </source>
</evidence>
<dbReference type="PROSITE" id="PS50076">
    <property type="entry name" value="DNAJ_2"/>
    <property type="match status" value="1"/>
</dbReference>
<dbReference type="RefSeq" id="WP_053101388.1">
    <property type="nucleotide sequence ID" value="NZ_CP012358.1"/>
</dbReference>
<reference evidence="6 8" key="1">
    <citation type="journal article" date="2015" name="Genome Announc.">
        <title>Genome Sequences of Oblitimonas alkaliphila gen. nov. sp. nov. (Proposed), a Novel Bacterium of the Pseudomonadaceae Family.</title>
        <authorList>
            <person name="Lauer A.C."/>
            <person name="Nicholson A.C."/>
            <person name="Humrighouse B.W."/>
            <person name="Emery B."/>
            <person name="Drobish A."/>
            <person name="Juieng P."/>
            <person name="Loparev V."/>
            <person name="McQuiston J.R."/>
        </authorList>
    </citation>
    <scope>NUCLEOTIDE SEQUENCE [LARGE SCALE GENOMIC DNA]</scope>
    <source>
        <strain evidence="6 8">E5571</strain>
    </source>
</reference>
<name>A0A0K1XFZ7_9GAMM</name>
<dbReference type="PANTHER" id="PTHR14021:SF15">
    <property type="entry name" value="IRON-SULFUR CLUSTER CO-CHAPERONE PROTEIN HSCB"/>
    <property type="match status" value="1"/>
</dbReference>
<evidence type="ECO:0000256" key="1">
    <source>
        <dbReference type="ARBA" id="ARBA00010476"/>
    </source>
</evidence>
<sequence length="174" mass="19994">MTDAPNYFELLSLTPSFEVDLSKLGADYRALAKTVHPDRFVSASDTERREALAKAASLNDAYQTLKNTTSRALYLLALQGRPVSTETTIQDGEFLFQQMQWREELEDLQALASFDAIAPFKQRLTQARAELNQLFAAVWQDPEQLELAEKYARRMQFLDKLTTEIRQLEERLDD</sequence>
<dbReference type="InterPro" id="IPR001623">
    <property type="entry name" value="DnaJ_domain"/>
</dbReference>
<dbReference type="InterPro" id="IPR004640">
    <property type="entry name" value="HscB"/>
</dbReference>
<comment type="subunit">
    <text evidence="4">Interacts with HscA and stimulates its ATPase activity.</text>
</comment>
<dbReference type="SUPFAM" id="SSF46565">
    <property type="entry name" value="Chaperone J-domain"/>
    <property type="match status" value="1"/>
</dbReference>
<dbReference type="EMBL" id="CP012365">
    <property type="protein sequence ID" value="AKX60088.1"/>
    <property type="molecule type" value="Genomic_DNA"/>
</dbReference>
<organism evidence="6 8">
    <name type="scientific">Thiopseudomonas alkaliphila</name>
    <dbReference type="NCBI Taxonomy" id="1697053"/>
    <lineage>
        <taxon>Bacteria</taxon>
        <taxon>Pseudomonadati</taxon>
        <taxon>Pseudomonadota</taxon>
        <taxon>Gammaproteobacteria</taxon>
        <taxon>Pseudomonadales</taxon>
        <taxon>Pseudomonadaceae</taxon>
        <taxon>Thiopseudomonas</taxon>
    </lineage>
</organism>
<dbReference type="InterPro" id="IPR009073">
    <property type="entry name" value="HscB_oligo_C"/>
</dbReference>
<dbReference type="InterPro" id="IPR036386">
    <property type="entry name" value="HscB_C_sf"/>
</dbReference>
<comment type="similarity">
    <text evidence="1 4">Belongs to the HscB family.</text>
</comment>
<reference evidence="7" key="2">
    <citation type="submission" date="2020-06" db="EMBL/GenBank/DDBJ databases">
        <authorList>
            <person name="Dong N."/>
        </authorList>
    </citation>
    <scope>NUCLEOTIDE SEQUENCE</scope>
    <source>
        <strain evidence="7">DF46-2-2</strain>
    </source>
</reference>
<dbReference type="NCBIfam" id="TIGR00714">
    <property type="entry name" value="hscB"/>
    <property type="match status" value="1"/>
</dbReference>
<evidence type="ECO:0000313" key="7">
    <source>
        <dbReference type="EMBL" id="MDM1695332.1"/>
    </source>
</evidence>
<dbReference type="OrthoDB" id="287587at2"/>
<dbReference type="SMART" id="SM00271">
    <property type="entry name" value="DnaJ"/>
    <property type="match status" value="1"/>
</dbReference>
<gene>
    <name evidence="4 6" type="primary">hscB</name>
    <name evidence="6" type="ORF">AKN88_09215</name>
    <name evidence="7" type="ORF">HX099_01420</name>
</gene>
<dbReference type="SUPFAM" id="SSF47144">
    <property type="entry name" value="HSC20 (HSCB), C-terminal oligomerisation domain"/>
    <property type="match status" value="1"/>
</dbReference>
<evidence type="ECO:0000313" key="8">
    <source>
        <dbReference type="Proteomes" id="UP000063953"/>
    </source>
</evidence>
<dbReference type="GO" id="GO:0001671">
    <property type="term" value="F:ATPase activator activity"/>
    <property type="evidence" value="ECO:0007669"/>
    <property type="project" value="InterPro"/>
</dbReference>
<keyword evidence="2 4" id="KW-0143">Chaperone</keyword>
<dbReference type="NCBIfam" id="NF001420">
    <property type="entry name" value="PRK00294.1"/>
    <property type="match status" value="1"/>
</dbReference>
<evidence type="ECO:0000256" key="4">
    <source>
        <dbReference type="HAMAP-Rule" id="MF_00682"/>
    </source>
</evidence>
<proteinExistence type="inferred from homology"/>
<dbReference type="HAMAP" id="MF_00682">
    <property type="entry name" value="HscB"/>
    <property type="match status" value="1"/>
</dbReference>
<accession>A0A0K1XFZ7</accession>
<reference evidence="7" key="3">
    <citation type="journal article" date="2022" name="Sci. Total Environ.">
        <title>Prevalence, transmission, and molecular epidemiology of tet(X)-positive bacteria among humans, animals, and environmental niches in China: An epidemiological, and genomic-based study.</title>
        <authorList>
            <person name="Dong N."/>
            <person name="Zeng Y."/>
            <person name="Cai C."/>
            <person name="Sun C."/>
            <person name="Lu J."/>
            <person name="Liu C."/>
            <person name="Zhou H."/>
            <person name="Sun Q."/>
            <person name="Shu L."/>
            <person name="Wang H."/>
            <person name="Wang Y."/>
            <person name="Wang S."/>
            <person name="Wu C."/>
            <person name="Chan E.W."/>
            <person name="Chen G."/>
            <person name="Shen Z."/>
            <person name="Chen S."/>
            <person name="Zhang R."/>
        </authorList>
    </citation>
    <scope>NUCLEOTIDE SEQUENCE</scope>
    <source>
        <strain evidence="7">DF46-2-2</strain>
    </source>
</reference>
<feature type="domain" description="J" evidence="5">
    <location>
        <begin position="6"/>
        <end position="78"/>
    </location>
</feature>
<evidence type="ECO:0000256" key="2">
    <source>
        <dbReference type="ARBA" id="ARBA00023186"/>
    </source>
</evidence>
<dbReference type="Gene3D" id="1.10.287.110">
    <property type="entry name" value="DnaJ domain"/>
    <property type="match status" value="1"/>
</dbReference>